<dbReference type="Proteomes" id="UP000285060">
    <property type="component" value="Unassembled WGS sequence"/>
</dbReference>
<protein>
    <submittedName>
        <fullName evidence="1">Uncharacterized protein</fullName>
    </submittedName>
</protein>
<keyword evidence="2" id="KW-1185">Reference proteome</keyword>
<evidence type="ECO:0000313" key="2">
    <source>
        <dbReference type="Proteomes" id="UP000285060"/>
    </source>
</evidence>
<gene>
    <name evidence="1" type="ORF">DYB32_004298</name>
</gene>
<dbReference type="VEuPathDB" id="FungiDB:H310_15223"/>
<sequence>MRPSMRSAAYLVKQDILEDCCFLFEDAAGDTLSPAAALERLCKQETPQYSAQEHIQLALWDLYAMVAAPSVYFDPVKLAAALHVEELVSIDSTRLLLWSDDTLSDWVYSDLGQAMISSAFTAPFAAAFSAMIKSSICASP</sequence>
<organism evidence="1 2">
    <name type="scientific">Aphanomyces invadans</name>
    <dbReference type="NCBI Taxonomy" id="157072"/>
    <lineage>
        <taxon>Eukaryota</taxon>
        <taxon>Sar</taxon>
        <taxon>Stramenopiles</taxon>
        <taxon>Oomycota</taxon>
        <taxon>Saprolegniomycetes</taxon>
        <taxon>Saprolegniales</taxon>
        <taxon>Verrucalvaceae</taxon>
        <taxon>Aphanomyces</taxon>
    </lineage>
</organism>
<evidence type="ECO:0000313" key="1">
    <source>
        <dbReference type="EMBL" id="RHY30472.1"/>
    </source>
</evidence>
<accession>A0A3R6VBX6</accession>
<dbReference type="EMBL" id="QUSY01000312">
    <property type="protein sequence ID" value="RHY30472.1"/>
    <property type="molecule type" value="Genomic_DNA"/>
</dbReference>
<comment type="caution">
    <text evidence="1">The sequence shown here is derived from an EMBL/GenBank/DDBJ whole genome shotgun (WGS) entry which is preliminary data.</text>
</comment>
<name>A0A3R6VBX6_9STRA</name>
<dbReference type="AlphaFoldDB" id="A0A3R6VBX6"/>
<reference evidence="1 2" key="1">
    <citation type="submission" date="2018-08" db="EMBL/GenBank/DDBJ databases">
        <title>Aphanomyces genome sequencing and annotation.</title>
        <authorList>
            <person name="Minardi D."/>
            <person name="Oidtmann B."/>
            <person name="Van Der Giezen M."/>
            <person name="Studholme D.J."/>
        </authorList>
    </citation>
    <scope>NUCLEOTIDE SEQUENCE [LARGE SCALE GENOMIC DNA]</scope>
    <source>
        <strain evidence="1 2">NJM0002</strain>
    </source>
</reference>
<proteinExistence type="predicted"/>